<evidence type="ECO:0000256" key="5">
    <source>
        <dbReference type="ARBA" id="ARBA00023004"/>
    </source>
</evidence>
<evidence type="ECO:0000256" key="8">
    <source>
        <dbReference type="ARBA" id="ARBA00029586"/>
    </source>
</evidence>
<comment type="cofactor">
    <cofactor evidence="9">
        <name>[2Fe-2S] cluster</name>
        <dbReference type="ChEBI" id="CHEBI:190135"/>
    </cofactor>
</comment>
<evidence type="ECO:0000256" key="1">
    <source>
        <dbReference type="ARBA" id="ARBA00002494"/>
    </source>
</evidence>
<dbReference type="Pfam" id="PF00355">
    <property type="entry name" value="Rieske"/>
    <property type="match status" value="1"/>
</dbReference>
<name>A0ABX8VMA7_9MYCO</name>
<reference evidence="11 12" key="1">
    <citation type="submission" date="2021-07" db="EMBL/GenBank/DDBJ databases">
        <title>Whole genome sequencing of non-tuberculosis mycobacteria type-strains.</title>
        <authorList>
            <person name="Igarashi Y."/>
            <person name="Osugi A."/>
            <person name="Mitarai S."/>
        </authorList>
    </citation>
    <scope>NUCLEOTIDE SEQUENCE [LARGE SCALE GENOMIC DNA]</scope>
    <source>
        <strain evidence="11 12">JCM 16370</strain>
    </source>
</reference>
<keyword evidence="3" id="KW-0001">2Fe-2S</keyword>
<evidence type="ECO:0000256" key="9">
    <source>
        <dbReference type="ARBA" id="ARBA00034078"/>
    </source>
</evidence>
<dbReference type="SUPFAM" id="SSF50022">
    <property type="entry name" value="ISP domain"/>
    <property type="match status" value="1"/>
</dbReference>
<keyword evidence="5" id="KW-0408">Iron</keyword>
<keyword evidence="7" id="KW-1015">Disulfide bond</keyword>
<dbReference type="InterPro" id="IPR017941">
    <property type="entry name" value="Rieske_2Fe-2S"/>
</dbReference>
<evidence type="ECO:0000256" key="3">
    <source>
        <dbReference type="ARBA" id="ARBA00022714"/>
    </source>
</evidence>
<dbReference type="PROSITE" id="PS51296">
    <property type="entry name" value="RIESKE"/>
    <property type="match status" value="1"/>
</dbReference>
<dbReference type="InterPro" id="IPR036922">
    <property type="entry name" value="Rieske_2Fe-2S_sf"/>
</dbReference>
<proteinExistence type="predicted"/>
<dbReference type="RefSeq" id="WP_164520050.1">
    <property type="nucleotide sequence ID" value="NZ_BAAAVX010000045.1"/>
</dbReference>
<dbReference type="Gene3D" id="2.102.10.10">
    <property type="entry name" value="Rieske [2Fe-2S] iron-sulphur domain"/>
    <property type="match status" value="1"/>
</dbReference>
<evidence type="ECO:0000256" key="2">
    <source>
        <dbReference type="ARBA" id="ARBA00015816"/>
    </source>
</evidence>
<keyword evidence="4" id="KW-0479">Metal-binding</keyword>
<evidence type="ECO:0000256" key="6">
    <source>
        <dbReference type="ARBA" id="ARBA00023014"/>
    </source>
</evidence>
<dbReference type="PRINTS" id="PR00162">
    <property type="entry name" value="RIESKE"/>
</dbReference>
<organism evidence="11 12">
    <name type="scientific">Mycolicibacterium pallens</name>
    <dbReference type="NCBI Taxonomy" id="370524"/>
    <lineage>
        <taxon>Bacteria</taxon>
        <taxon>Bacillati</taxon>
        <taxon>Actinomycetota</taxon>
        <taxon>Actinomycetes</taxon>
        <taxon>Mycobacteriales</taxon>
        <taxon>Mycobacteriaceae</taxon>
        <taxon>Mycolicibacterium</taxon>
    </lineage>
</organism>
<evidence type="ECO:0000256" key="4">
    <source>
        <dbReference type="ARBA" id="ARBA00022723"/>
    </source>
</evidence>
<dbReference type="Proteomes" id="UP000825367">
    <property type="component" value="Chromosome"/>
</dbReference>
<dbReference type="InterPro" id="IPR005805">
    <property type="entry name" value="Rieske_Fe-S_prot_C"/>
</dbReference>
<feature type="domain" description="Rieske" evidence="10">
    <location>
        <begin position="43"/>
        <end position="132"/>
    </location>
</feature>
<dbReference type="InterPro" id="IPR014349">
    <property type="entry name" value="Rieske_Fe-S_prot"/>
</dbReference>
<evidence type="ECO:0000259" key="10">
    <source>
        <dbReference type="PROSITE" id="PS51296"/>
    </source>
</evidence>
<protein>
    <recommendedName>
        <fullName evidence="2">Cytochrome bc1 complex Rieske iron-sulfur subunit</fullName>
    </recommendedName>
    <alternativeName>
        <fullName evidence="8">Cytochrome bc1 reductase complex subunit QcrA</fullName>
    </alternativeName>
</protein>
<gene>
    <name evidence="11" type="ORF">K0O64_10675</name>
</gene>
<dbReference type="PANTHER" id="PTHR10134">
    <property type="entry name" value="CYTOCHROME B-C1 COMPLEX SUBUNIT RIESKE, MITOCHONDRIAL"/>
    <property type="match status" value="1"/>
</dbReference>
<evidence type="ECO:0000313" key="11">
    <source>
        <dbReference type="EMBL" id="QYL18911.1"/>
    </source>
</evidence>
<keyword evidence="12" id="KW-1185">Reference proteome</keyword>
<evidence type="ECO:0000313" key="12">
    <source>
        <dbReference type="Proteomes" id="UP000825367"/>
    </source>
</evidence>
<dbReference type="CDD" id="cd03467">
    <property type="entry name" value="Rieske"/>
    <property type="match status" value="1"/>
</dbReference>
<dbReference type="EMBL" id="CP080333">
    <property type="protein sequence ID" value="QYL18911.1"/>
    <property type="molecule type" value="Genomic_DNA"/>
</dbReference>
<comment type="function">
    <text evidence="1">Iron-sulfur subunit of the cytochrome bc1 complex, an essential component of the respiratory electron transport chain required for ATP synthesis. The bc1 complex catalyzes the oxidation of menaquinol and the reduction of cytochrome c in the respiratory chain. The bc1 complex operates through a Q-cycle mechanism that couples electron transfer to generation of the proton gradient that drives ATP synthesis.</text>
</comment>
<sequence>MSASISGLPRRTVLIGAAVVPIAGCNANTGELVAPPTTAAPGQVLAATTEIPVGSGKVVGDTVVTQPTAGVFDAFVARCTHAGCKLSSVTDGRLDCPCHGSRFGLDGAVLRGPAMTPLTAVAVKVAGGNVVAG</sequence>
<accession>A0ABX8VMA7</accession>
<keyword evidence="6" id="KW-0411">Iron-sulfur</keyword>
<evidence type="ECO:0000256" key="7">
    <source>
        <dbReference type="ARBA" id="ARBA00023157"/>
    </source>
</evidence>